<evidence type="ECO:0000256" key="3">
    <source>
        <dbReference type="ARBA" id="ARBA00012830"/>
    </source>
</evidence>
<dbReference type="GO" id="GO:0005524">
    <property type="term" value="F:ATP binding"/>
    <property type="evidence" value="ECO:0007669"/>
    <property type="project" value="UniProtKB-KW"/>
</dbReference>
<evidence type="ECO:0000256" key="13">
    <source>
        <dbReference type="ARBA" id="ARBA00047851"/>
    </source>
</evidence>
<dbReference type="PANTHER" id="PTHR20858">
    <property type="entry name" value="PHOSPHOMETHYLPYRIMIDINE KINASE"/>
    <property type="match status" value="1"/>
</dbReference>
<dbReference type="Proteomes" id="UP000316726">
    <property type="component" value="Chromosome 9"/>
</dbReference>
<protein>
    <recommendedName>
        <fullName evidence="3">thiamine phosphate synthase</fullName>
        <ecNumber evidence="3">2.5.1.3</ecNumber>
    </recommendedName>
</protein>
<dbReference type="Gene3D" id="3.40.1190.20">
    <property type="match status" value="1"/>
</dbReference>
<dbReference type="InterPro" id="IPR029056">
    <property type="entry name" value="Ribokinase-like"/>
</dbReference>
<keyword evidence="10" id="KW-0784">Thiamine biosynthesis</keyword>
<dbReference type="Pfam" id="PF02581">
    <property type="entry name" value="TMP-TENI"/>
    <property type="match status" value="1"/>
</dbReference>
<comment type="pathway">
    <text evidence="2">Cofactor biosynthesis; thiamine diphosphate biosynthesis; thiamine phosphate from 4-amino-2-methyl-5-diphosphomethylpyrimidine and 4-methyl-5-(2-phosphoethyl)-thiazole: step 1/1.</text>
</comment>
<dbReference type="SUPFAM" id="SSF53613">
    <property type="entry name" value="Ribokinase-like"/>
    <property type="match status" value="1"/>
</dbReference>
<dbReference type="GO" id="GO:0004789">
    <property type="term" value="F:thiamine-phosphate diphosphorylase activity"/>
    <property type="evidence" value="ECO:0007669"/>
    <property type="project" value="UniProtKB-EC"/>
</dbReference>
<organism evidence="17 18">
    <name type="scientific">Chloropicon primus</name>
    <dbReference type="NCBI Taxonomy" id="1764295"/>
    <lineage>
        <taxon>Eukaryota</taxon>
        <taxon>Viridiplantae</taxon>
        <taxon>Chlorophyta</taxon>
        <taxon>Chloropicophyceae</taxon>
        <taxon>Chloropicales</taxon>
        <taxon>Chloropicaceae</taxon>
        <taxon>Chloropicon</taxon>
    </lineage>
</organism>
<dbReference type="GO" id="GO:0009228">
    <property type="term" value="P:thiamine biosynthetic process"/>
    <property type="evidence" value="ECO:0007669"/>
    <property type="project" value="UniProtKB-KW"/>
</dbReference>
<dbReference type="AlphaFoldDB" id="A0A5B8MRS6"/>
<dbReference type="FunFam" id="3.20.20.70:FF:000096">
    <property type="entry name" value="Thiamine-phosphate synthase"/>
    <property type="match status" value="1"/>
</dbReference>
<evidence type="ECO:0000313" key="17">
    <source>
        <dbReference type="EMBL" id="QDZ23111.1"/>
    </source>
</evidence>
<evidence type="ECO:0000256" key="8">
    <source>
        <dbReference type="ARBA" id="ARBA00022840"/>
    </source>
</evidence>
<keyword evidence="9" id="KW-0460">Magnesium</keyword>
<evidence type="ECO:0000256" key="9">
    <source>
        <dbReference type="ARBA" id="ARBA00022842"/>
    </source>
</evidence>
<name>A0A5B8MRS6_9CHLO</name>
<keyword evidence="5" id="KW-0479">Metal-binding</keyword>
<dbReference type="CDD" id="cd01169">
    <property type="entry name" value="HMPP_kinase"/>
    <property type="match status" value="1"/>
</dbReference>
<evidence type="ECO:0000259" key="15">
    <source>
        <dbReference type="Pfam" id="PF02581"/>
    </source>
</evidence>
<proteinExistence type="inferred from homology"/>
<keyword evidence="6" id="KW-0547">Nucleotide-binding</keyword>
<dbReference type="Gene3D" id="3.40.50.1000">
    <property type="entry name" value="HAD superfamily/HAD-like"/>
    <property type="match status" value="1"/>
</dbReference>
<feature type="domain" description="Thiamine phosphate synthase/TenI" evidence="15">
    <location>
        <begin position="599"/>
        <end position="781"/>
    </location>
</feature>
<keyword evidence="4" id="KW-0808">Transferase</keyword>
<evidence type="ECO:0000256" key="14">
    <source>
        <dbReference type="ARBA" id="ARBA00047883"/>
    </source>
</evidence>
<dbReference type="SUPFAM" id="SSF56784">
    <property type="entry name" value="HAD-like"/>
    <property type="match status" value="1"/>
</dbReference>
<dbReference type="HAMAP" id="MF_00097">
    <property type="entry name" value="TMP_synthase"/>
    <property type="match status" value="1"/>
</dbReference>
<dbReference type="GO" id="GO:0008972">
    <property type="term" value="F:phosphomethylpyrimidine kinase activity"/>
    <property type="evidence" value="ECO:0007669"/>
    <property type="project" value="InterPro"/>
</dbReference>
<dbReference type="GO" id="GO:0046872">
    <property type="term" value="F:metal ion binding"/>
    <property type="evidence" value="ECO:0007669"/>
    <property type="project" value="UniProtKB-KW"/>
</dbReference>
<evidence type="ECO:0000256" key="5">
    <source>
        <dbReference type="ARBA" id="ARBA00022723"/>
    </source>
</evidence>
<dbReference type="InterPro" id="IPR013749">
    <property type="entry name" value="PM/HMP-P_kinase-1"/>
</dbReference>
<comment type="cofactor">
    <cofactor evidence="1">
        <name>Mg(2+)</name>
        <dbReference type="ChEBI" id="CHEBI:18420"/>
    </cofactor>
</comment>
<dbReference type="Gene3D" id="3.20.20.70">
    <property type="entry name" value="Aldolase class I"/>
    <property type="match status" value="1"/>
</dbReference>
<evidence type="ECO:0000256" key="4">
    <source>
        <dbReference type="ARBA" id="ARBA00022679"/>
    </source>
</evidence>
<dbReference type="EMBL" id="CP031042">
    <property type="protein sequence ID" value="QDZ23111.1"/>
    <property type="molecule type" value="Genomic_DNA"/>
</dbReference>
<evidence type="ECO:0000256" key="6">
    <source>
        <dbReference type="ARBA" id="ARBA00022741"/>
    </source>
</evidence>
<dbReference type="InterPro" id="IPR036412">
    <property type="entry name" value="HAD-like_sf"/>
</dbReference>
<dbReference type="EC" id="2.5.1.3" evidence="3"/>
<evidence type="ECO:0000256" key="1">
    <source>
        <dbReference type="ARBA" id="ARBA00001946"/>
    </source>
</evidence>
<dbReference type="CDD" id="cd00564">
    <property type="entry name" value="TMP_TenI"/>
    <property type="match status" value="1"/>
</dbReference>
<dbReference type="InterPro" id="IPR034291">
    <property type="entry name" value="TMP_synthase"/>
</dbReference>
<dbReference type="InterPro" id="IPR023214">
    <property type="entry name" value="HAD_sf"/>
</dbReference>
<dbReference type="GO" id="GO:0005829">
    <property type="term" value="C:cytosol"/>
    <property type="evidence" value="ECO:0007669"/>
    <property type="project" value="TreeGrafter"/>
</dbReference>
<dbReference type="InterPro" id="IPR022998">
    <property type="entry name" value="ThiamineP_synth_TenI"/>
</dbReference>
<dbReference type="SUPFAM" id="SSF51391">
    <property type="entry name" value="Thiamin phosphate synthase"/>
    <property type="match status" value="1"/>
</dbReference>
<evidence type="ECO:0000256" key="10">
    <source>
        <dbReference type="ARBA" id="ARBA00022977"/>
    </source>
</evidence>
<sequence length="810" mass="85999">MANLSTRDGDDVYIIGFDFDGTITERDTVEDIARAAMEDNAMSPEGFYTAEEGAEKWKGILERYFAEFGDLMRTAGSASSSVTEYSQAERVFNRRMNEAFEGTGLLRGLEAGTLRRYARQIRLRQGARSLLTDLLSRERNPKPGRPAVDVHVVSLCWSEIFLREALQLPRHVGGSVSVHCNRIVWENDVCVDGKLLCTVQDPLDKSELMGKFAAEVSSGGARRVKTLFVGDSTGDLMALVSADVGIIMGGVRDSLQAICKSCGVRVAEATPDRSLSDLAGEARAAGTGSLIFRVESWKVLRALLENEGLVEKVRNPARVLCISGSDSGGGAGNQADIKTCSSYGAYGMSAFTALTAQNTQGVSAISGVDPEFVRAQIEAVVDDIGTDAIKTGMLATKEIVSVVADLVRSKGLANVVVDPVLVATSGDALAKEDIVEAFLKELLPVATVVTPNIPEAEILLGWGKGRIRTVEDAMEAAKELHAFGPKCVLVKGGHLPSSAGTDVLYDGEQMYQLESEMVETNNSHGTGCTLGSAIACGLAGGLDVHSSVRTAKTYLARVISESKGLDLGGQQRPQGPMHHHGLRTCGDPLLKSASNYKFYAVTDSRINARCGRDLVGAVKGAVQGGATIVQLREKGVSTSDLIDQAKAVIEVCRPLGVPVIVNDRVDVAIAVDADGVHVGEDDMPVKIARKMIGPMKIVGASVKTPEQAMRAERDGADYVGSGACYSTSTKSDSTLIGLEAVKKIKEAVDIPVVAIGGIDQKNAKSVLVETNADGLAVVSSVFDSPDVAQRCEEMRKIIDEAMRTAACGRK</sequence>
<dbReference type="STRING" id="1764295.A0A5B8MRS6"/>
<feature type="domain" description="Pyridoxamine kinase/Phosphomethylpyrimidine kinase" evidence="16">
    <location>
        <begin position="326"/>
        <end position="570"/>
    </location>
</feature>
<dbReference type="NCBIfam" id="TIGR00693">
    <property type="entry name" value="thiE"/>
    <property type="match status" value="1"/>
</dbReference>
<evidence type="ECO:0000256" key="2">
    <source>
        <dbReference type="ARBA" id="ARBA00005165"/>
    </source>
</evidence>
<keyword evidence="18" id="KW-1185">Reference proteome</keyword>
<evidence type="ECO:0000256" key="7">
    <source>
        <dbReference type="ARBA" id="ARBA00022777"/>
    </source>
</evidence>
<dbReference type="FunFam" id="3.40.1190.20:FF:000003">
    <property type="entry name" value="Phosphomethylpyrimidine kinase ThiD"/>
    <property type="match status" value="1"/>
</dbReference>
<keyword evidence="11" id="KW-0511">Multifunctional enzyme</keyword>
<dbReference type="UniPathway" id="UPA00060">
    <property type="reaction ID" value="UER00141"/>
</dbReference>
<dbReference type="Pfam" id="PF08543">
    <property type="entry name" value="Phos_pyr_kin"/>
    <property type="match status" value="1"/>
</dbReference>
<gene>
    <name evidence="17" type="ORF">A3770_09p56290</name>
</gene>
<comment type="catalytic activity">
    <reaction evidence="14">
        <text>2-[(2R,5Z)-2-carboxy-4-methylthiazol-5(2H)-ylidene]ethyl phosphate + 4-amino-2-methyl-5-(diphosphooxymethyl)pyrimidine + 2 H(+) = thiamine phosphate + CO2 + diphosphate</text>
        <dbReference type="Rhea" id="RHEA:47844"/>
        <dbReference type="ChEBI" id="CHEBI:15378"/>
        <dbReference type="ChEBI" id="CHEBI:16526"/>
        <dbReference type="ChEBI" id="CHEBI:33019"/>
        <dbReference type="ChEBI" id="CHEBI:37575"/>
        <dbReference type="ChEBI" id="CHEBI:57841"/>
        <dbReference type="ChEBI" id="CHEBI:62899"/>
        <dbReference type="EC" id="2.5.1.3"/>
    </reaction>
</comment>
<dbReference type="PANTHER" id="PTHR20858:SF17">
    <property type="entry name" value="HYDROXYMETHYLPYRIMIDINE_PHOSPHOMETHYLPYRIMIDINE KINASE THI20-RELATED"/>
    <property type="match status" value="1"/>
</dbReference>
<comment type="catalytic activity">
    <reaction evidence="12">
        <text>4-methyl-5-(2-phosphooxyethyl)-thiazole + 4-amino-2-methyl-5-(diphosphooxymethyl)pyrimidine + H(+) = thiamine phosphate + diphosphate</text>
        <dbReference type="Rhea" id="RHEA:22328"/>
        <dbReference type="ChEBI" id="CHEBI:15378"/>
        <dbReference type="ChEBI" id="CHEBI:33019"/>
        <dbReference type="ChEBI" id="CHEBI:37575"/>
        <dbReference type="ChEBI" id="CHEBI:57841"/>
        <dbReference type="ChEBI" id="CHEBI:58296"/>
        <dbReference type="EC" id="2.5.1.3"/>
    </reaction>
</comment>
<evidence type="ECO:0000313" key="18">
    <source>
        <dbReference type="Proteomes" id="UP000316726"/>
    </source>
</evidence>
<dbReference type="NCBIfam" id="TIGR00097">
    <property type="entry name" value="HMP-P_kinase"/>
    <property type="match status" value="1"/>
</dbReference>
<reference evidence="17 18" key="1">
    <citation type="submission" date="2018-07" db="EMBL/GenBank/DDBJ databases">
        <title>The complete nuclear genome of the prasinophyte Chloropicon primus (CCMP1205).</title>
        <authorList>
            <person name="Pombert J.-F."/>
            <person name="Otis C."/>
            <person name="Turmel M."/>
            <person name="Lemieux C."/>
        </authorList>
    </citation>
    <scope>NUCLEOTIDE SEQUENCE [LARGE SCALE GENOMIC DNA]</scope>
    <source>
        <strain evidence="17 18">CCMP1205</strain>
    </source>
</reference>
<keyword evidence="7" id="KW-0418">Kinase</keyword>
<dbReference type="GO" id="GO:0009229">
    <property type="term" value="P:thiamine diphosphate biosynthetic process"/>
    <property type="evidence" value="ECO:0007669"/>
    <property type="project" value="UniProtKB-UniPathway"/>
</dbReference>
<dbReference type="InterPro" id="IPR013785">
    <property type="entry name" value="Aldolase_TIM"/>
</dbReference>
<evidence type="ECO:0000256" key="11">
    <source>
        <dbReference type="ARBA" id="ARBA00023268"/>
    </source>
</evidence>
<dbReference type="InterPro" id="IPR036206">
    <property type="entry name" value="ThiamineP_synth_sf"/>
</dbReference>
<keyword evidence="8" id="KW-0067">ATP-binding</keyword>
<dbReference type="OrthoDB" id="10028886at2759"/>
<dbReference type="InterPro" id="IPR004399">
    <property type="entry name" value="HMP/HMP-P_kinase_dom"/>
</dbReference>
<accession>A0A5B8MRS6</accession>
<evidence type="ECO:0000256" key="12">
    <source>
        <dbReference type="ARBA" id="ARBA00047334"/>
    </source>
</evidence>
<dbReference type="GO" id="GO:0008902">
    <property type="term" value="F:hydroxymethylpyrimidine kinase activity"/>
    <property type="evidence" value="ECO:0007669"/>
    <property type="project" value="TreeGrafter"/>
</dbReference>
<evidence type="ECO:0000259" key="16">
    <source>
        <dbReference type="Pfam" id="PF08543"/>
    </source>
</evidence>
<comment type="catalytic activity">
    <reaction evidence="13">
        <text>2-(2-carboxy-4-methylthiazol-5-yl)ethyl phosphate + 4-amino-2-methyl-5-(diphosphooxymethyl)pyrimidine + 2 H(+) = thiamine phosphate + CO2 + diphosphate</text>
        <dbReference type="Rhea" id="RHEA:47848"/>
        <dbReference type="ChEBI" id="CHEBI:15378"/>
        <dbReference type="ChEBI" id="CHEBI:16526"/>
        <dbReference type="ChEBI" id="CHEBI:33019"/>
        <dbReference type="ChEBI" id="CHEBI:37575"/>
        <dbReference type="ChEBI" id="CHEBI:57841"/>
        <dbReference type="ChEBI" id="CHEBI:62890"/>
        <dbReference type="EC" id="2.5.1.3"/>
    </reaction>
</comment>